<reference evidence="1" key="1">
    <citation type="submission" date="2021-06" db="EMBL/GenBank/DDBJ databases">
        <title>Comparative genomics, transcriptomics and evolutionary studies reveal genomic signatures of adaptation to plant cell wall in hemibiotrophic fungi.</title>
        <authorList>
            <consortium name="DOE Joint Genome Institute"/>
            <person name="Baroncelli R."/>
            <person name="Diaz J.F."/>
            <person name="Benocci T."/>
            <person name="Peng M."/>
            <person name="Battaglia E."/>
            <person name="Haridas S."/>
            <person name="Andreopoulos W."/>
            <person name="Labutti K."/>
            <person name="Pangilinan J."/>
            <person name="Floch G.L."/>
            <person name="Makela M.R."/>
            <person name="Henrissat B."/>
            <person name="Grigoriev I.V."/>
            <person name="Crouch J.A."/>
            <person name="De Vries R.P."/>
            <person name="Sukno S.A."/>
            <person name="Thon M.R."/>
        </authorList>
    </citation>
    <scope>NUCLEOTIDE SEQUENCE</scope>
    <source>
        <strain evidence="1">CBS 125086</strain>
    </source>
</reference>
<dbReference type="AlphaFoldDB" id="A0AAD8UZS1"/>
<dbReference type="Proteomes" id="UP001230504">
    <property type="component" value="Unassembled WGS sequence"/>
</dbReference>
<keyword evidence="2" id="KW-1185">Reference proteome</keyword>
<gene>
    <name evidence="1" type="ORF">LY79DRAFT_662756</name>
</gene>
<dbReference type="GeneID" id="85447062"/>
<evidence type="ECO:0000313" key="2">
    <source>
        <dbReference type="Proteomes" id="UP001230504"/>
    </source>
</evidence>
<comment type="caution">
    <text evidence="1">The sequence shown here is derived from an EMBL/GenBank/DDBJ whole genome shotgun (WGS) entry which is preliminary data.</text>
</comment>
<organism evidence="1 2">
    <name type="scientific">Colletotrichum navitas</name>
    <dbReference type="NCBI Taxonomy" id="681940"/>
    <lineage>
        <taxon>Eukaryota</taxon>
        <taxon>Fungi</taxon>
        <taxon>Dikarya</taxon>
        <taxon>Ascomycota</taxon>
        <taxon>Pezizomycotina</taxon>
        <taxon>Sordariomycetes</taxon>
        <taxon>Hypocreomycetidae</taxon>
        <taxon>Glomerellales</taxon>
        <taxon>Glomerellaceae</taxon>
        <taxon>Colletotrichum</taxon>
        <taxon>Colletotrichum graminicola species complex</taxon>
    </lineage>
</organism>
<dbReference type="RefSeq" id="XP_060409095.1">
    <property type="nucleotide sequence ID" value="XM_060562822.1"/>
</dbReference>
<proteinExistence type="predicted"/>
<dbReference type="EMBL" id="JAHLJV010000091">
    <property type="protein sequence ID" value="KAK1573478.1"/>
    <property type="molecule type" value="Genomic_DNA"/>
</dbReference>
<name>A0AAD8UZS1_9PEZI</name>
<accession>A0AAD8UZS1</accession>
<sequence length="170" mass="18422">MRKSMMATASKGLLTSCSMNGNGDAPVELLLLLSAPRQTLAVQLAVGPIAWQCQSREKRVCRREKDTGLECEVSAHSVGRGGRRCGCLSRPSAGTCVLPAAGQVIQARHPAAATTTPVAVAVVSPLFLKFDHPLRKRFEAPLKLRDFVREVGRKGLEMMHRGRVVYVNSD</sequence>
<protein>
    <submittedName>
        <fullName evidence="1">Uncharacterized protein</fullName>
    </submittedName>
</protein>
<evidence type="ECO:0000313" key="1">
    <source>
        <dbReference type="EMBL" id="KAK1573478.1"/>
    </source>
</evidence>